<dbReference type="PANTHER" id="PTHR27003">
    <property type="entry name" value="OS07G0166700 PROTEIN"/>
    <property type="match status" value="1"/>
</dbReference>
<comment type="caution">
    <text evidence="3">The sequence shown here is derived from an EMBL/GenBank/DDBJ whole genome shotgun (WGS) entry which is preliminary data.</text>
</comment>
<feature type="region of interest" description="Disordered" evidence="1">
    <location>
        <begin position="56"/>
        <end position="104"/>
    </location>
</feature>
<accession>A0ABD1G6V6</accession>
<dbReference type="InterPro" id="IPR001245">
    <property type="entry name" value="Ser-Thr/Tyr_kinase_cat_dom"/>
</dbReference>
<dbReference type="InterPro" id="IPR011009">
    <property type="entry name" value="Kinase-like_dom_sf"/>
</dbReference>
<dbReference type="InterPro" id="IPR000719">
    <property type="entry name" value="Prot_kinase_dom"/>
</dbReference>
<dbReference type="PROSITE" id="PS50011">
    <property type="entry name" value="PROTEIN_KINASE_DOM"/>
    <property type="match status" value="1"/>
</dbReference>
<gene>
    <name evidence="3" type="ORF">AAHA92_27509</name>
</gene>
<dbReference type="PANTHER" id="PTHR27003:SF460">
    <property type="entry name" value="RECEPTOR-LIKE PROTEIN KINASE FERONIA"/>
    <property type="match status" value="1"/>
</dbReference>
<reference evidence="3 4" key="1">
    <citation type="submission" date="2024-06" db="EMBL/GenBank/DDBJ databases">
        <title>A chromosome level genome sequence of Diviner's sage (Salvia divinorum).</title>
        <authorList>
            <person name="Ford S.A."/>
            <person name="Ro D.-K."/>
            <person name="Ness R.W."/>
            <person name="Phillips M.A."/>
        </authorList>
    </citation>
    <scope>NUCLEOTIDE SEQUENCE [LARGE SCALE GENOMIC DNA]</scope>
    <source>
        <strain evidence="3">SAF-2024a</strain>
        <tissue evidence="3">Leaf</tissue>
    </source>
</reference>
<dbReference type="AlphaFoldDB" id="A0ABD1G6V6"/>
<dbReference type="Pfam" id="PF07714">
    <property type="entry name" value="PK_Tyr_Ser-Thr"/>
    <property type="match status" value="1"/>
</dbReference>
<dbReference type="InterPro" id="IPR045272">
    <property type="entry name" value="ANXUR1/2-like"/>
</dbReference>
<evidence type="ECO:0000313" key="3">
    <source>
        <dbReference type="EMBL" id="KAL1538811.1"/>
    </source>
</evidence>
<dbReference type="SUPFAM" id="SSF56112">
    <property type="entry name" value="Protein kinase-like (PK-like)"/>
    <property type="match status" value="2"/>
</dbReference>
<feature type="compositionally biased region" description="Polar residues" evidence="1">
    <location>
        <begin position="70"/>
        <end position="92"/>
    </location>
</feature>
<protein>
    <submittedName>
        <fullName evidence="3">Receptor-like protein kinase</fullName>
    </submittedName>
</protein>
<keyword evidence="4" id="KW-1185">Reference proteome</keyword>
<dbReference type="Gene3D" id="1.10.510.10">
    <property type="entry name" value="Transferase(Phosphotransferase) domain 1"/>
    <property type="match status" value="2"/>
</dbReference>
<name>A0ABD1G6V6_SALDI</name>
<sequence>MIVDSSLREEISLSSLKEFVEIANRCLHDEPEKRPTMAQVVVQLEFALEQQESKQRANHVANDVYPSIEDSLSSENTEVETLTSPTKQTNSPTDKEDGKKPKSRQPLRFWTWGACRNRIKPSKRKELIGLISELSASYIKLPKFDLTSTATATNQFSHSQKIGDSRRCSLSKAVLPTGQTVAIKRSLSWLDLNEFKNEIFLTSRFSHRNIINLLGYCIHENGEAILVYDYMAHGTLFGHLHKSGNSPFTWKQRLQICIDAAKGLSYLHTGFEYPIVHRNVTSTNILLDERWIAKLSDFSQSRAGPSAERDTHFNTLAQVTLGYLDPEYFHTSRLTEKSDVYSYGVVLFEALCGRKAIEISLEIERRNLATWATSCFRKGKLEEIVDSSLNGDISPECLKIFAETAIACLDLQGVDRPAMSDVVRALESAMHL</sequence>
<dbReference type="EMBL" id="JBEAFC010000010">
    <property type="protein sequence ID" value="KAL1538811.1"/>
    <property type="molecule type" value="Genomic_DNA"/>
</dbReference>
<organism evidence="3 4">
    <name type="scientific">Salvia divinorum</name>
    <name type="common">Maria pastora</name>
    <name type="synonym">Diviner's sage</name>
    <dbReference type="NCBI Taxonomy" id="28513"/>
    <lineage>
        <taxon>Eukaryota</taxon>
        <taxon>Viridiplantae</taxon>
        <taxon>Streptophyta</taxon>
        <taxon>Embryophyta</taxon>
        <taxon>Tracheophyta</taxon>
        <taxon>Spermatophyta</taxon>
        <taxon>Magnoliopsida</taxon>
        <taxon>eudicotyledons</taxon>
        <taxon>Gunneridae</taxon>
        <taxon>Pentapetalae</taxon>
        <taxon>asterids</taxon>
        <taxon>lamiids</taxon>
        <taxon>Lamiales</taxon>
        <taxon>Lamiaceae</taxon>
        <taxon>Nepetoideae</taxon>
        <taxon>Mentheae</taxon>
        <taxon>Salviinae</taxon>
        <taxon>Salvia</taxon>
        <taxon>Salvia subgen. Calosphace</taxon>
    </lineage>
</organism>
<dbReference type="Gene3D" id="3.30.200.20">
    <property type="entry name" value="Phosphorylase Kinase, domain 1"/>
    <property type="match status" value="1"/>
</dbReference>
<evidence type="ECO:0000256" key="1">
    <source>
        <dbReference type="SAM" id="MobiDB-lite"/>
    </source>
</evidence>
<proteinExistence type="predicted"/>
<feature type="domain" description="Protein kinase" evidence="2">
    <location>
        <begin position="156"/>
        <end position="432"/>
    </location>
</feature>
<dbReference type="Proteomes" id="UP001567538">
    <property type="component" value="Unassembled WGS sequence"/>
</dbReference>
<evidence type="ECO:0000259" key="2">
    <source>
        <dbReference type="PROSITE" id="PS50011"/>
    </source>
</evidence>
<evidence type="ECO:0000313" key="4">
    <source>
        <dbReference type="Proteomes" id="UP001567538"/>
    </source>
</evidence>
<dbReference type="FunFam" id="1.10.510.10:FF:000084">
    <property type="entry name" value="Wall-associated receptor kinase 2"/>
    <property type="match status" value="1"/>
</dbReference>